<dbReference type="RefSeq" id="WP_380599674.1">
    <property type="nucleotide sequence ID" value="NZ_JBHSDU010000003.1"/>
</dbReference>
<comment type="similarity">
    <text evidence="3">Belongs to the major facilitator superfamily. FHS transporter (TC 2.A.1.7) family.</text>
</comment>
<feature type="domain" description="Major facilitator superfamily (MFS) profile" evidence="12">
    <location>
        <begin position="1"/>
        <end position="211"/>
    </location>
</feature>
<keyword evidence="10 11" id="KW-0472">Membrane</keyword>
<evidence type="ECO:0000256" key="6">
    <source>
        <dbReference type="ARBA" id="ARBA00022519"/>
    </source>
</evidence>
<keyword evidence="14" id="KW-1185">Reference proteome</keyword>
<dbReference type="InterPro" id="IPR020846">
    <property type="entry name" value="MFS_dom"/>
</dbReference>
<name>A0ABV8SUT7_9GAMM</name>
<dbReference type="Proteomes" id="UP001595904">
    <property type="component" value="Unassembled WGS sequence"/>
</dbReference>
<evidence type="ECO:0000256" key="11">
    <source>
        <dbReference type="SAM" id="Phobius"/>
    </source>
</evidence>
<dbReference type="Gene3D" id="1.20.1250.20">
    <property type="entry name" value="MFS general substrate transporter like domains"/>
    <property type="match status" value="2"/>
</dbReference>
<evidence type="ECO:0000256" key="8">
    <source>
        <dbReference type="ARBA" id="ARBA00022692"/>
    </source>
</evidence>
<feature type="transmembrane region" description="Helical" evidence="11">
    <location>
        <begin position="301"/>
        <end position="320"/>
    </location>
</feature>
<evidence type="ECO:0000256" key="7">
    <source>
        <dbReference type="ARBA" id="ARBA00022597"/>
    </source>
</evidence>
<dbReference type="Pfam" id="PF07690">
    <property type="entry name" value="MFS_1"/>
    <property type="match status" value="1"/>
</dbReference>
<feature type="transmembrane region" description="Helical" evidence="11">
    <location>
        <begin position="187"/>
        <end position="205"/>
    </location>
</feature>
<feature type="transmembrane region" description="Helical" evidence="11">
    <location>
        <begin position="12"/>
        <end position="31"/>
    </location>
</feature>
<dbReference type="InterPro" id="IPR011701">
    <property type="entry name" value="MFS"/>
</dbReference>
<keyword evidence="6" id="KW-0997">Cell inner membrane</keyword>
<evidence type="ECO:0000313" key="13">
    <source>
        <dbReference type="EMBL" id="MFC4311383.1"/>
    </source>
</evidence>
<evidence type="ECO:0000259" key="12">
    <source>
        <dbReference type="PROSITE" id="PS50850"/>
    </source>
</evidence>
<dbReference type="NCBIfam" id="TIGR01272">
    <property type="entry name" value="gluP"/>
    <property type="match status" value="1"/>
</dbReference>
<dbReference type="PANTHER" id="PTHR43702">
    <property type="entry name" value="L-FUCOSE-PROTON SYMPORTER"/>
    <property type="match status" value="1"/>
</dbReference>
<keyword evidence="7" id="KW-0762">Sugar transport</keyword>
<reference evidence="14" key="1">
    <citation type="journal article" date="2019" name="Int. J. Syst. Evol. Microbiol.">
        <title>The Global Catalogue of Microorganisms (GCM) 10K type strain sequencing project: providing services to taxonomists for standard genome sequencing and annotation.</title>
        <authorList>
            <consortium name="The Broad Institute Genomics Platform"/>
            <consortium name="The Broad Institute Genome Sequencing Center for Infectious Disease"/>
            <person name="Wu L."/>
            <person name="Ma J."/>
        </authorList>
    </citation>
    <scope>NUCLEOTIDE SEQUENCE [LARGE SCALE GENOMIC DNA]</scope>
    <source>
        <strain evidence="14">CGMCC 1.10759</strain>
    </source>
</reference>
<dbReference type="CDD" id="cd17394">
    <property type="entry name" value="MFS_FucP_like"/>
    <property type="match status" value="1"/>
</dbReference>
<evidence type="ECO:0000256" key="4">
    <source>
        <dbReference type="ARBA" id="ARBA00022448"/>
    </source>
</evidence>
<feature type="transmembrane region" description="Helical" evidence="11">
    <location>
        <begin position="234"/>
        <end position="256"/>
    </location>
</feature>
<dbReference type="InterPro" id="IPR050375">
    <property type="entry name" value="MFS_TsgA-like"/>
</dbReference>
<feature type="transmembrane region" description="Helical" evidence="11">
    <location>
        <begin position="361"/>
        <end position="379"/>
    </location>
</feature>
<proteinExistence type="inferred from homology"/>
<dbReference type="SUPFAM" id="SSF103473">
    <property type="entry name" value="MFS general substrate transporter"/>
    <property type="match status" value="1"/>
</dbReference>
<evidence type="ECO:0000256" key="2">
    <source>
        <dbReference type="ARBA" id="ARBA00004429"/>
    </source>
</evidence>
<protein>
    <submittedName>
        <fullName evidence="13">Sugar MFS transporter</fullName>
    </submittedName>
</protein>
<feature type="transmembrane region" description="Helical" evidence="11">
    <location>
        <begin position="104"/>
        <end position="129"/>
    </location>
</feature>
<dbReference type="PROSITE" id="PS50850">
    <property type="entry name" value="MFS"/>
    <property type="match status" value="1"/>
</dbReference>
<sequence>MNSNSGQQPSYLPALVVLTSLFFMWGFITSLNDILIPHLKAIFTLSYVQAMLIQFSFFGAYFVMSVPSGYLVERLGYRRGIIIGLSTAGIACLGFYPAASMQSYPLFLAALFVLASGITLLQVAANPYVTILGPSETAASRLNLTQAFNSLGTTVGPFLGSMFILSASVSAGAAVDTAKEIQTVQGPYLVLAGLLFLIAIVFSQFKLPVVKGTDATTAAGDDHNVPSVWKHSHLVLGAVAIFTYVGAEVAIGSLLVNFMSQPDVGGLSEKTAGGYLSLYWGGAMVGRFIGAVVLRKIKPGHVLAFNAACAIALLLIAMSLSGKVAMWAVLAIGLFNSIMFPTIFTLGLAKLGRHTGEGSGVLCMAIVGGAIVPVIQGYFADTVGLLSSFFVPAICYAYIVFYGLKGHVVRSVPDAEISAGGARANM</sequence>
<feature type="transmembrane region" description="Helical" evidence="11">
    <location>
        <begin position="276"/>
        <end position="294"/>
    </location>
</feature>
<keyword evidence="5" id="KW-1003">Cell membrane</keyword>
<evidence type="ECO:0000256" key="1">
    <source>
        <dbReference type="ARBA" id="ARBA00003321"/>
    </source>
</evidence>
<dbReference type="PANTHER" id="PTHR43702:SF3">
    <property type="entry name" value="PROTEIN TSGA"/>
    <property type="match status" value="1"/>
</dbReference>
<keyword evidence="9 11" id="KW-1133">Transmembrane helix</keyword>
<feature type="transmembrane region" description="Helical" evidence="11">
    <location>
        <begin position="51"/>
        <end position="72"/>
    </location>
</feature>
<dbReference type="InterPro" id="IPR036259">
    <property type="entry name" value="MFS_trans_sf"/>
</dbReference>
<evidence type="ECO:0000256" key="10">
    <source>
        <dbReference type="ARBA" id="ARBA00023136"/>
    </source>
</evidence>
<feature type="transmembrane region" description="Helical" evidence="11">
    <location>
        <begin position="385"/>
        <end position="404"/>
    </location>
</feature>
<comment type="function">
    <text evidence="1">Intake of glucose and galactose.</text>
</comment>
<feature type="transmembrane region" description="Helical" evidence="11">
    <location>
        <begin position="150"/>
        <end position="175"/>
    </location>
</feature>
<gene>
    <name evidence="13" type="ORF">ACFPN2_19950</name>
</gene>
<evidence type="ECO:0000256" key="3">
    <source>
        <dbReference type="ARBA" id="ARBA00009120"/>
    </source>
</evidence>
<feature type="transmembrane region" description="Helical" evidence="11">
    <location>
        <begin position="79"/>
        <end position="98"/>
    </location>
</feature>
<evidence type="ECO:0000313" key="14">
    <source>
        <dbReference type="Proteomes" id="UP001595904"/>
    </source>
</evidence>
<dbReference type="InterPro" id="IPR005964">
    <property type="entry name" value="Glc/Gal_transptr_bac"/>
</dbReference>
<keyword evidence="8 11" id="KW-0812">Transmembrane</keyword>
<evidence type="ECO:0000256" key="9">
    <source>
        <dbReference type="ARBA" id="ARBA00022989"/>
    </source>
</evidence>
<comment type="subcellular location">
    <subcellularLocation>
        <location evidence="2">Cell inner membrane</location>
        <topology evidence="2">Multi-pass membrane protein</topology>
    </subcellularLocation>
</comment>
<dbReference type="EMBL" id="JBHSDU010000003">
    <property type="protein sequence ID" value="MFC4311383.1"/>
    <property type="molecule type" value="Genomic_DNA"/>
</dbReference>
<keyword evidence="4" id="KW-0813">Transport</keyword>
<comment type="caution">
    <text evidence="13">The sequence shown here is derived from an EMBL/GenBank/DDBJ whole genome shotgun (WGS) entry which is preliminary data.</text>
</comment>
<feature type="transmembrane region" description="Helical" evidence="11">
    <location>
        <begin position="326"/>
        <end position="349"/>
    </location>
</feature>
<accession>A0ABV8SUT7</accession>
<organism evidence="13 14">
    <name type="scientific">Steroidobacter flavus</name>
    <dbReference type="NCBI Taxonomy" id="1842136"/>
    <lineage>
        <taxon>Bacteria</taxon>
        <taxon>Pseudomonadati</taxon>
        <taxon>Pseudomonadota</taxon>
        <taxon>Gammaproteobacteria</taxon>
        <taxon>Steroidobacterales</taxon>
        <taxon>Steroidobacteraceae</taxon>
        <taxon>Steroidobacter</taxon>
    </lineage>
</organism>
<evidence type="ECO:0000256" key="5">
    <source>
        <dbReference type="ARBA" id="ARBA00022475"/>
    </source>
</evidence>